<dbReference type="Proteomes" id="UP000186940">
    <property type="component" value="Unassembled WGS sequence"/>
</dbReference>
<dbReference type="InterPro" id="IPR036135">
    <property type="entry name" value="MoeA_linker/N_sf"/>
</dbReference>
<dbReference type="Pfam" id="PF03453">
    <property type="entry name" value="MoeA_N"/>
    <property type="match status" value="1"/>
</dbReference>
<dbReference type="PATRIC" id="fig|1838285.3.peg.1148"/>
<comment type="caution">
    <text evidence="4">The sequence shown here is derived from an EMBL/GenBank/DDBJ whole genome shotgun (WGS) entry which is preliminary data.</text>
</comment>
<dbReference type="UniPathway" id="UPA00344"/>
<dbReference type="Gene3D" id="2.40.340.10">
    <property type="entry name" value="MoeA, C-terminal, domain IV"/>
    <property type="match status" value="1"/>
</dbReference>
<dbReference type="InterPro" id="IPR005111">
    <property type="entry name" value="MoeA_C_domain_IV"/>
</dbReference>
<dbReference type="InterPro" id="IPR001453">
    <property type="entry name" value="MoaB/Mog_dom"/>
</dbReference>
<evidence type="ECO:0000256" key="2">
    <source>
        <dbReference type="ARBA" id="ARBA00023150"/>
    </source>
</evidence>
<dbReference type="GO" id="GO:0005829">
    <property type="term" value="C:cytosol"/>
    <property type="evidence" value="ECO:0007669"/>
    <property type="project" value="TreeGrafter"/>
</dbReference>
<dbReference type="InterPro" id="IPR005110">
    <property type="entry name" value="MoeA_linker/N"/>
</dbReference>
<reference evidence="4" key="1">
    <citation type="submission" date="2016-05" db="EMBL/GenBank/DDBJ databases">
        <title>Microbial consortia oxidize butane by reversing methanogenesis.</title>
        <authorList>
            <person name="Laso-Perez R."/>
            <person name="Richter M."/>
            <person name="Wegener G."/>
            <person name="Musat F."/>
        </authorList>
    </citation>
    <scope>NUCLEOTIDE SEQUENCE [LARGE SCALE GENOMIC DNA]</scope>
    <source>
        <strain evidence="4">BOX2</strain>
    </source>
</reference>
<evidence type="ECO:0000313" key="4">
    <source>
        <dbReference type="EMBL" id="OFV67754.1"/>
    </source>
</evidence>
<dbReference type="InterPro" id="IPR036688">
    <property type="entry name" value="MoeA_C_domain_IV_sf"/>
</dbReference>
<dbReference type="CDD" id="cd00887">
    <property type="entry name" value="MoeA"/>
    <property type="match status" value="1"/>
</dbReference>
<dbReference type="Gene3D" id="2.170.190.11">
    <property type="entry name" value="Molybdopterin biosynthesis moea protein, domain 3"/>
    <property type="match status" value="1"/>
</dbReference>
<evidence type="ECO:0000256" key="1">
    <source>
        <dbReference type="ARBA" id="ARBA00005046"/>
    </source>
</evidence>
<gene>
    <name evidence="4" type="ORF">SCAL_001129</name>
</gene>
<dbReference type="GO" id="GO:0006777">
    <property type="term" value="P:Mo-molybdopterin cofactor biosynthetic process"/>
    <property type="evidence" value="ECO:0007669"/>
    <property type="project" value="UniProtKB-KW"/>
</dbReference>
<dbReference type="PANTHER" id="PTHR10192:SF5">
    <property type="entry name" value="GEPHYRIN"/>
    <property type="match status" value="1"/>
</dbReference>
<proteinExistence type="predicted"/>
<dbReference type="PANTHER" id="PTHR10192">
    <property type="entry name" value="MOLYBDOPTERIN BIOSYNTHESIS PROTEIN"/>
    <property type="match status" value="1"/>
</dbReference>
<dbReference type="InterPro" id="IPR038987">
    <property type="entry name" value="MoeA-like"/>
</dbReference>
<dbReference type="Pfam" id="PF03454">
    <property type="entry name" value="MoeA_C"/>
    <property type="match status" value="1"/>
</dbReference>
<dbReference type="Gene3D" id="3.40.980.10">
    <property type="entry name" value="MoaB/Mog-like domain"/>
    <property type="match status" value="1"/>
</dbReference>
<dbReference type="SUPFAM" id="SSF63882">
    <property type="entry name" value="MoeA N-terminal region -like"/>
    <property type="match status" value="1"/>
</dbReference>
<evidence type="ECO:0000259" key="3">
    <source>
        <dbReference type="SMART" id="SM00852"/>
    </source>
</evidence>
<feature type="domain" description="MoaB/Mog" evidence="3">
    <location>
        <begin position="172"/>
        <end position="312"/>
    </location>
</feature>
<dbReference type="NCBIfam" id="TIGR00177">
    <property type="entry name" value="molyb_syn"/>
    <property type="match status" value="1"/>
</dbReference>
<dbReference type="SUPFAM" id="SSF53218">
    <property type="entry name" value="Molybdenum cofactor biosynthesis proteins"/>
    <property type="match status" value="1"/>
</dbReference>
<comment type="pathway">
    <text evidence="1">Cofactor biosynthesis; molybdopterin biosynthesis.</text>
</comment>
<dbReference type="SMART" id="SM00852">
    <property type="entry name" value="MoCF_biosynth"/>
    <property type="match status" value="1"/>
</dbReference>
<dbReference type="Gene3D" id="3.90.105.10">
    <property type="entry name" value="Molybdopterin biosynthesis moea protein, domain 2"/>
    <property type="match status" value="1"/>
</dbReference>
<dbReference type="SUPFAM" id="SSF63867">
    <property type="entry name" value="MoeA C-terminal domain-like"/>
    <property type="match status" value="1"/>
</dbReference>
<evidence type="ECO:0000313" key="5">
    <source>
        <dbReference type="Proteomes" id="UP000186940"/>
    </source>
</evidence>
<name>A0A1F2P9I0_9EURY</name>
<dbReference type="NCBIfam" id="NF045515">
    <property type="entry name" value="Glp_gephyrin"/>
    <property type="match status" value="1"/>
</dbReference>
<dbReference type="Pfam" id="PF00994">
    <property type="entry name" value="MoCF_biosynth"/>
    <property type="match status" value="1"/>
</dbReference>
<keyword evidence="5" id="KW-1185">Reference proteome</keyword>
<dbReference type="AlphaFoldDB" id="A0A1F2P9I0"/>
<dbReference type="EMBL" id="LYOS01000003">
    <property type="protein sequence ID" value="OFV67754.1"/>
    <property type="molecule type" value="Genomic_DNA"/>
</dbReference>
<organism evidence="4 5">
    <name type="scientific">Candidatus Syntropharchaeum caldarium</name>
    <dbReference type="NCBI Taxonomy" id="1838285"/>
    <lineage>
        <taxon>Archaea</taxon>
        <taxon>Methanobacteriati</taxon>
        <taxon>Methanobacteriota</taxon>
        <taxon>Stenosarchaea group</taxon>
        <taxon>Methanomicrobia</taxon>
        <taxon>Methanosarcinales</taxon>
        <taxon>ANME-2 cluster</taxon>
        <taxon>Candidatus Syntropharchaeum</taxon>
    </lineage>
</organism>
<dbReference type="GO" id="GO:0061599">
    <property type="term" value="F:molybdopterin molybdotransferase activity"/>
    <property type="evidence" value="ECO:0007669"/>
    <property type="project" value="TreeGrafter"/>
</dbReference>
<protein>
    <submittedName>
        <fullName evidence="4">Molybdopterin biosynthesis protein MoeA</fullName>
    </submittedName>
</protein>
<sequence>MTAMFQRKITASRAIAMVHSSIHPLNSELIKFSDASGRVLAADIHACCDHPPFDRAAMDGYAVIASSTFYATPENPIRLREGSEAVRIMTGKPVPEGFDAVVMMEYTREAGEGIIEISRAVVPGKNVASRGEDIRAGSLILGKGRRLLPHDLGTLAAAGVTSVPVLRSPVVAIISTGDEIVDPEELDDAGRRAGKVADINSFTLASLVADAGGKPVRCGIVKDEFETLKRAIRSVSGFDLILVSGGSSVGDKDYLAAIIDQLGELLFHGVSVKPGGPVGFGFLDQTPVFILPGYPVAAIVAFELFVRPALNIMQGLDAGMMPYKVIRAELLRKIPSQVGRLDFVRVKIQNKEGKIALEPLGTGGSGSIGRMSVADGFILVDEPLEGIDAGSMVEAYCYPVVEV</sequence>
<accession>A0A1F2P9I0</accession>
<dbReference type="STRING" id="1838285.SCAL_001129"/>
<dbReference type="InterPro" id="IPR036425">
    <property type="entry name" value="MoaB/Mog-like_dom_sf"/>
</dbReference>
<keyword evidence="2" id="KW-0501">Molybdenum cofactor biosynthesis</keyword>